<protein>
    <submittedName>
        <fullName evidence="1">Uncharacterized protein</fullName>
    </submittedName>
</protein>
<keyword evidence="2" id="KW-1185">Reference proteome</keyword>
<dbReference type="EMBL" id="BAAAFI010000049">
    <property type="protein sequence ID" value="GAA0881270.1"/>
    <property type="molecule type" value="Genomic_DNA"/>
</dbReference>
<evidence type="ECO:0000313" key="2">
    <source>
        <dbReference type="Proteomes" id="UP001500469"/>
    </source>
</evidence>
<reference evidence="1 2" key="1">
    <citation type="journal article" date="2019" name="Int. J. Syst. Evol. Microbiol.">
        <title>The Global Catalogue of Microorganisms (GCM) 10K type strain sequencing project: providing services to taxonomists for standard genome sequencing and annotation.</title>
        <authorList>
            <consortium name="The Broad Institute Genomics Platform"/>
            <consortium name="The Broad Institute Genome Sequencing Center for Infectious Disease"/>
            <person name="Wu L."/>
            <person name="Ma J."/>
        </authorList>
    </citation>
    <scope>NUCLEOTIDE SEQUENCE [LARGE SCALE GENOMIC DNA]</scope>
    <source>
        <strain evidence="1 2">JCM 16112</strain>
    </source>
</reference>
<gene>
    <name evidence="1" type="ORF">GCM10009119_42400</name>
</gene>
<sequence>MDWEIEKFEDSKIGIILKSGSLALIHTPQCQEHLLHTAKVSPPPFSSFVPQKKAPELASEAFY</sequence>
<name>A0ABN1N6H1_9BACT</name>
<proteinExistence type="predicted"/>
<evidence type="ECO:0000313" key="1">
    <source>
        <dbReference type="EMBL" id="GAA0881270.1"/>
    </source>
</evidence>
<accession>A0ABN1N6H1</accession>
<dbReference type="RefSeq" id="WP_343855075.1">
    <property type="nucleotide sequence ID" value="NZ_BAAAFI010000049.1"/>
</dbReference>
<comment type="caution">
    <text evidence="1">The sequence shown here is derived from an EMBL/GenBank/DDBJ whole genome shotgun (WGS) entry which is preliminary data.</text>
</comment>
<dbReference type="Proteomes" id="UP001500469">
    <property type="component" value="Unassembled WGS sequence"/>
</dbReference>
<organism evidence="1 2">
    <name type="scientific">Algoriphagus jejuensis</name>
    <dbReference type="NCBI Taxonomy" id="419934"/>
    <lineage>
        <taxon>Bacteria</taxon>
        <taxon>Pseudomonadati</taxon>
        <taxon>Bacteroidota</taxon>
        <taxon>Cytophagia</taxon>
        <taxon>Cytophagales</taxon>
        <taxon>Cyclobacteriaceae</taxon>
        <taxon>Algoriphagus</taxon>
    </lineage>
</organism>